<dbReference type="InterPro" id="IPR036010">
    <property type="entry name" value="2Fe-2S_ferredoxin-like_sf"/>
</dbReference>
<dbReference type="Gene3D" id="3.10.20.30">
    <property type="match status" value="1"/>
</dbReference>
<evidence type="ECO:0000256" key="1">
    <source>
        <dbReference type="ARBA" id="ARBA00010914"/>
    </source>
</evidence>
<comment type="cofactor">
    <cofactor evidence="6">
        <name>[2Fe-2S] cluster</name>
        <dbReference type="ChEBI" id="CHEBI:190135"/>
    </cofactor>
</comment>
<dbReference type="Proteomes" id="UP000546200">
    <property type="component" value="Unassembled WGS sequence"/>
</dbReference>
<dbReference type="GO" id="GO:0009055">
    <property type="term" value="F:electron transfer activity"/>
    <property type="evidence" value="ECO:0007669"/>
    <property type="project" value="TreeGrafter"/>
</dbReference>
<comment type="similarity">
    <text evidence="1">Belongs to the adrenodoxin/putidaredoxin family.</text>
</comment>
<evidence type="ECO:0000256" key="5">
    <source>
        <dbReference type="ARBA" id="ARBA00023014"/>
    </source>
</evidence>
<evidence type="ECO:0000313" key="9">
    <source>
        <dbReference type="Proteomes" id="UP000546200"/>
    </source>
</evidence>
<dbReference type="PANTHER" id="PTHR23426:SF65">
    <property type="entry name" value="FERREDOXIN-2, MITOCHONDRIAL"/>
    <property type="match status" value="1"/>
</dbReference>
<name>A0A7W9BDT5_9SPHN</name>
<evidence type="ECO:0000256" key="6">
    <source>
        <dbReference type="ARBA" id="ARBA00034078"/>
    </source>
</evidence>
<evidence type="ECO:0000313" key="8">
    <source>
        <dbReference type="EMBL" id="MBB5715380.1"/>
    </source>
</evidence>
<keyword evidence="4" id="KW-0408">Iron</keyword>
<dbReference type="EMBL" id="JACIJK010000006">
    <property type="protein sequence ID" value="MBB5715380.1"/>
    <property type="molecule type" value="Genomic_DNA"/>
</dbReference>
<dbReference type="Pfam" id="PF00111">
    <property type="entry name" value="Fer2"/>
    <property type="match status" value="1"/>
</dbReference>
<dbReference type="InterPro" id="IPR012675">
    <property type="entry name" value="Beta-grasp_dom_sf"/>
</dbReference>
<dbReference type="PRINTS" id="PR00355">
    <property type="entry name" value="ADRENODOXIN"/>
</dbReference>
<dbReference type="GO" id="GO:0051537">
    <property type="term" value="F:2 iron, 2 sulfur cluster binding"/>
    <property type="evidence" value="ECO:0007669"/>
    <property type="project" value="UniProtKB-KW"/>
</dbReference>
<accession>A0A7W9BDT5</accession>
<dbReference type="AlphaFoldDB" id="A0A7W9BDT5"/>
<reference evidence="8 9" key="1">
    <citation type="submission" date="2020-08" db="EMBL/GenBank/DDBJ databases">
        <title>Genomic Encyclopedia of Type Strains, Phase IV (KMG-IV): sequencing the most valuable type-strain genomes for metagenomic binning, comparative biology and taxonomic classification.</title>
        <authorList>
            <person name="Goeker M."/>
        </authorList>
    </citation>
    <scope>NUCLEOTIDE SEQUENCE [LARGE SCALE GENOMIC DNA]</scope>
    <source>
        <strain evidence="8 9">DSM 100044</strain>
    </source>
</reference>
<proteinExistence type="inferred from homology"/>
<keyword evidence="9" id="KW-1185">Reference proteome</keyword>
<comment type="caution">
    <text evidence="8">The sequence shown here is derived from an EMBL/GenBank/DDBJ whole genome shotgun (WGS) entry which is preliminary data.</text>
</comment>
<evidence type="ECO:0000256" key="2">
    <source>
        <dbReference type="ARBA" id="ARBA00022714"/>
    </source>
</evidence>
<dbReference type="PANTHER" id="PTHR23426">
    <property type="entry name" value="FERREDOXIN/ADRENODOXIN"/>
    <property type="match status" value="1"/>
</dbReference>
<keyword evidence="2" id="KW-0001">2Fe-2S</keyword>
<dbReference type="CDD" id="cd00207">
    <property type="entry name" value="fer2"/>
    <property type="match status" value="1"/>
</dbReference>
<evidence type="ECO:0000256" key="4">
    <source>
        <dbReference type="ARBA" id="ARBA00023004"/>
    </source>
</evidence>
<sequence length="102" mass="10582">MILVTFLGMDGRETHAHGIEGARLLDVAQAAGQPLEGTCDGDLACATCHVVVDAADFARLPAASAEEEDLLDLAPNATRTSRLACQVRLTAQVGAITVRIPG</sequence>
<dbReference type="PROSITE" id="PS51085">
    <property type="entry name" value="2FE2S_FER_2"/>
    <property type="match status" value="1"/>
</dbReference>
<gene>
    <name evidence="8" type="ORF">FHS94_002226</name>
</gene>
<dbReference type="SUPFAM" id="SSF54292">
    <property type="entry name" value="2Fe-2S ferredoxin-like"/>
    <property type="match status" value="1"/>
</dbReference>
<feature type="domain" description="2Fe-2S ferredoxin-type" evidence="7">
    <location>
        <begin position="2"/>
        <end position="102"/>
    </location>
</feature>
<evidence type="ECO:0000256" key="3">
    <source>
        <dbReference type="ARBA" id="ARBA00022723"/>
    </source>
</evidence>
<dbReference type="GO" id="GO:0140647">
    <property type="term" value="P:P450-containing electron transport chain"/>
    <property type="evidence" value="ECO:0007669"/>
    <property type="project" value="InterPro"/>
</dbReference>
<protein>
    <submittedName>
        <fullName evidence="8">Ferredoxin</fullName>
    </submittedName>
</protein>
<dbReference type="RefSeq" id="WP_184057649.1">
    <property type="nucleotide sequence ID" value="NZ_JACIJK010000006.1"/>
</dbReference>
<keyword evidence="3" id="KW-0479">Metal-binding</keyword>
<dbReference type="InterPro" id="IPR001055">
    <property type="entry name" value="Adrenodoxin-like"/>
</dbReference>
<dbReference type="GO" id="GO:0046872">
    <property type="term" value="F:metal ion binding"/>
    <property type="evidence" value="ECO:0007669"/>
    <property type="project" value="UniProtKB-KW"/>
</dbReference>
<evidence type="ECO:0000259" key="7">
    <source>
        <dbReference type="PROSITE" id="PS51085"/>
    </source>
</evidence>
<keyword evidence="5" id="KW-0411">Iron-sulfur</keyword>
<organism evidence="8 9">
    <name type="scientific">Sphingomonas aerophila</name>
    <dbReference type="NCBI Taxonomy" id="1344948"/>
    <lineage>
        <taxon>Bacteria</taxon>
        <taxon>Pseudomonadati</taxon>
        <taxon>Pseudomonadota</taxon>
        <taxon>Alphaproteobacteria</taxon>
        <taxon>Sphingomonadales</taxon>
        <taxon>Sphingomonadaceae</taxon>
        <taxon>Sphingomonas</taxon>
    </lineage>
</organism>
<dbReference type="InterPro" id="IPR001041">
    <property type="entry name" value="2Fe-2S_ferredoxin-type"/>
</dbReference>